<keyword evidence="3" id="KW-1185">Reference proteome</keyword>
<reference evidence="2" key="1">
    <citation type="journal article" date="2023" name="G3 (Bethesda)">
        <title>A reference genome for the long-term kleptoplast-retaining sea slug Elysia crispata morphotype clarki.</title>
        <authorList>
            <person name="Eastman K.E."/>
            <person name="Pendleton A.L."/>
            <person name="Shaikh M.A."/>
            <person name="Suttiyut T."/>
            <person name="Ogas R."/>
            <person name="Tomko P."/>
            <person name="Gavelis G."/>
            <person name="Widhalm J.R."/>
            <person name="Wisecaver J.H."/>
        </authorList>
    </citation>
    <scope>NUCLEOTIDE SEQUENCE</scope>
    <source>
        <strain evidence="2">ECLA1</strain>
    </source>
</reference>
<dbReference type="Proteomes" id="UP001283361">
    <property type="component" value="Unassembled WGS sequence"/>
</dbReference>
<evidence type="ECO:0000313" key="3">
    <source>
        <dbReference type="Proteomes" id="UP001283361"/>
    </source>
</evidence>
<protein>
    <recommendedName>
        <fullName evidence="4">Protein kinase domain-containing protein</fullName>
    </recommendedName>
</protein>
<dbReference type="EMBL" id="JAWDGP010000021">
    <property type="protein sequence ID" value="KAK3804340.1"/>
    <property type="molecule type" value="Genomic_DNA"/>
</dbReference>
<evidence type="ECO:0008006" key="4">
    <source>
        <dbReference type="Google" id="ProtNLM"/>
    </source>
</evidence>
<gene>
    <name evidence="2" type="ORF">RRG08_052235</name>
</gene>
<accession>A0AAE1BEF9</accession>
<comment type="caution">
    <text evidence="2">The sequence shown here is derived from an EMBL/GenBank/DDBJ whole genome shotgun (WGS) entry which is preliminary data.</text>
</comment>
<evidence type="ECO:0000313" key="2">
    <source>
        <dbReference type="EMBL" id="KAK3804340.1"/>
    </source>
</evidence>
<evidence type="ECO:0000256" key="1">
    <source>
        <dbReference type="SAM" id="MobiDB-lite"/>
    </source>
</evidence>
<sequence>MLWSAPEMLRDELLLQRGSDKGDLYSMSIIFQEVALRTEPYSTTGLTPEGSGAQDRVLQHHKSHTRG</sequence>
<feature type="region of interest" description="Disordered" evidence="1">
    <location>
        <begin position="42"/>
        <end position="67"/>
    </location>
</feature>
<organism evidence="2 3">
    <name type="scientific">Elysia crispata</name>
    <name type="common">lettuce slug</name>
    <dbReference type="NCBI Taxonomy" id="231223"/>
    <lineage>
        <taxon>Eukaryota</taxon>
        <taxon>Metazoa</taxon>
        <taxon>Spiralia</taxon>
        <taxon>Lophotrochozoa</taxon>
        <taxon>Mollusca</taxon>
        <taxon>Gastropoda</taxon>
        <taxon>Heterobranchia</taxon>
        <taxon>Euthyneura</taxon>
        <taxon>Panpulmonata</taxon>
        <taxon>Sacoglossa</taxon>
        <taxon>Placobranchoidea</taxon>
        <taxon>Plakobranchidae</taxon>
        <taxon>Elysia</taxon>
    </lineage>
</organism>
<dbReference type="AlphaFoldDB" id="A0AAE1BEF9"/>
<name>A0AAE1BEF9_9GAST</name>
<proteinExistence type="predicted"/>